<dbReference type="EMBL" id="JAMFMB010000031">
    <property type="protein sequence ID" value="MCL6285551.1"/>
    <property type="molecule type" value="Genomic_DNA"/>
</dbReference>
<accession>A0ABT0Q6P7</accession>
<sequence length="60" mass="6735">MDMVKTTEYARALYTAQGPKAEAEIARKIQDCKDKGQDAEAQDWQAVRRAIISMRGPHQG</sequence>
<dbReference type="RefSeq" id="WP_249712453.1">
    <property type="nucleotide sequence ID" value="NZ_JAMFMB010000031.1"/>
</dbReference>
<comment type="caution">
    <text evidence="1">The sequence shown here is derived from an EMBL/GenBank/DDBJ whole genome shotgun (WGS) entry which is preliminary data.</text>
</comment>
<gene>
    <name evidence="1" type="ORF">M3P21_18635</name>
</gene>
<dbReference type="Proteomes" id="UP001203880">
    <property type="component" value="Unassembled WGS sequence"/>
</dbReference>
<organism evidence="1 2">
    <name type="scientific">Ruegeria spongiae</name>
    <dbReference type="NCBI Taxonomy" id="2942209"/>
    <lineage>
        <taxon>Bacteria</taxon>
        <taxon>Pseudomonadati</taxon>
        <taxon>Pseudomonadota</taxon>
        <taxon>Alphaproteobacteria</taxon>
        <taxon>Rhodobacterales</taxon>
        <taxon>Roseobacteraceae</taxon>
        <taxon>Ruegeria</taxon>
    </lineage>
</organism>
<keyword evidence="2" id="KW-1185">Reference proteome</keyword>
<name>A0ABT0Q6P7_9RHOB</name>
<protein>
    <submittedName>
        <fullName evidence="1">Uncharacterized protein</fullName>
    </submittedName>
</protein>
<proteinExistence type="predicted"/>
<reference evidence="1" key="1">
    <citation type="submission" date="2022-05" db="EMBL/GenBank/DDBJ databases">
        <authorList>
            <person name="Park J.-S."/>
        </authorList>
    </citation>
    <scope>NUCLEOTIDE SEQUENCE</scope>
    <source>
        <strain evidence="1">2012CJ41-6</strain>
    </source>
</reference>
<evidence type="ECO:0000313" key="1">
    <source>
        <dbReference type="EMBL" id="MCL6285551.1"/>
    </source>
</evidence>
<evidence type="ECO:0000313" key="2">
    <source>
        <dbReference type="Proteomes" id="UP001203880"/>
    </source>
</evidence>